<feature type="domain" description="BTB" evidence="1">
    <location>
        <begin position="214"/>
        <end position="274"/>
    </location>
</feature>
<evidence type="ECO:0000313" key="4">
    <source>
        <dbReference type="Proteomes" id="UP000659654"/>
    </source>
</evidence>
<dbReference type="Proteomes" id="UP000659654">
    <property type="component" value="Unassembled WGS sequence"/>
</dbReference>
<sequence length="390" mass="44494">MSGPSIASGYSVVGDDERVDLLSVNSKELERASVASEAELQSSSIASEAELEIPSVSSQTVTSPDLDYSAFLDVDDKYDLSEHRRLCSSIIWRVVAGTRSVSPKFGEEDRHQLEFTTLGSRRIQLTINCFCGVLLHDHYADYTVRVFGKEVLEGVASYTSLAKRTRVTLTTDEKIVKSQDVFYIYVLARMIRQPEGVDSWVQRFVDRGNVYKFNDFTVKLRDGNVTIFRAVLAEFFPYFRAFFNKYPEENQIAIPEFYVETFKYAVQFVTTGRLGHHGYEEVGLPELAKLLGAPTLIAEMDHWLAMSEKNICQDFVLASKFNYPIAKMELAKIIGLNWHDFVKKHTELVKENIDLFLEIQTPPVRSSIPKVEGGKLRTLWNLLRRKRNSR</sequence>
<evidence type="ECO:0000313" key="2">
    <source>
        <dbReference type="EMBL" id="CAD5232709.1"/>
    </source>
</evidence>
<keyword evidence="4" id="KW-1185">Reference proteome</keyword>
<reference evidence="2" key="2">
    <citation type="submission" date="2020-09" db="EMBL/GenBank/DDBJ databases">
        <authorList>
            <person name="Kikuchi T."/>
        </authorList>
    </citation>
    <scope>NUCLEOTIDE SEQUENCE</scope>
    <source>
        <strain evidence="2">Ka4C1</strain>
    </source>
</reference>
<proteinExistence type="predicted"/>
<evidence type="ECO:0000313" key="3">
    <source>
        <dbReference type="Proteomes" id="UP000095284"/>
    </source>
</evidence>
<reference evidence="5" key="1">
    <citation type="submission" date="2016-11" db="UniProtKB">
        <authorList>
            <consortium name="WormBaseParasite"/>
        </authorList>
    </citation>
    <scope>IDENTIFICATION</scope>
</reference>
<dbReference type="CDD" id="cd18186">
    <property type="entry name" value="BTB_POZ_ZBTB_KLHL-like"/>
    <property type="match status" value="1"/>
</dbReference>
<dbReference type="AlphaFoldDB" id="A0A1I7RMR6"/>
<dbReference type="WBParaSite" id="BXY_0200100.1">
    <property type="protein sequence ID" value="BXY_0200100.1"/>
    <property type="gene ID" value="BXY_0200100"/>
</dbReference>
<name>A0A1I7RMR6_BURXY</name>
<dbReference type="EMBL" id="CAJFDI010000005">
    <property type="protein sequence ID" value="CAD5232709.1"/>
    <property type="molecule type" value="Genomic_DNA"/>
</dbReference>
<dbReference type="InterPro" id="IPR011333">
    <property type="entry name" value="SKP1/BTB/POZ_sf"/>
</dbReference>
<dbReference type="Proteomes" id="UP000095284">
    <property type="component" value="Unplaced"/>
</dbReference>
<evidence type="ECO:0000313" key="5">
    <source>
        <dbReference type="WBParaSite" id="BXY_0200100.1"/>
    </source>
</evidence>
<dbReference type="Gene3D" id="3.30.710.10">
    <property type="entry name" value="Potassium Channel Kv1.1, Chain A"/>
    <property type="match status" value="1"/>
</dbReference>
<dbReference type="Proteomes" id="UP000582659">
    <property type="component" value="Unassembled WGS sequence"/>
</dbReference>
<accession>A0A1I7RMR6</accession>
<organism evidence="3 5">
    <name type="scientific">Bursaphelenchus xylophilus</name>
    <name type="common">Pinewood nematode worm</name>
    <name type="synonym">Aphelenchoides xylophilus</name>
    <dbReference type="NCBI Taxonomy" id="6326"/>
    <lineage>
        <taxon>Eukaryota</taxon>
        <taxon>Metazoa</taxon>
        <taxon>Ecdysozoa</taxon>
        <taxon>Nematoda</taxon>
        <taxon>Chromadorea</taxon>
        <taxon>Rhabditida</taxon>
        <taxon>Tylenchina</taxon>
        <taxon>Tylenchomorpha</taxon>
        <taxon>Aphelenchoidea</taxon>
        <taxon>Aphelenchoididae</taxon>
        <taxon>Bursaphelenchus</taxon>
    </lineage>
</organism>
<dbReference type="EMBL" id="CAJFCV020000005">
    <property type="protein sequence ID" value="CAG9125548.1"/>
    <property type="molecule type" value="Genomic_DNA"/>
</dbReference>
<dbReference type="SUPFAM" id="SSF54695">
    <property type="entry name" value="POZ domain"/>
    <property type="match status" value="1"/>
</dbReference>
<gene>
    <name evidence="2" type="ORF">BXYJ_LOCUS12800</name>
</gene>
<dbReference type="InterPro" id="IPR000210">
    <property type="entry name" value="BTB/POZ_dom"/>
</dbReference>
<protein>
    <submittedName>
        <fullName evidence="2">(pine wood nematode) hypothetical protein</fullName>
    </submittedName>
    <submittedName>
        <fullName evidence="5">BTB domain-containing protein</fullName>
    </submittedName>
</protein>
<dbReference type="PROSITE" id="PS50097">
    <property type="entry name" value="BTB"/>
    <property type="match status" value="1"/>
</dbReference>
<evidence type="ECO:0000259" key="1">
    <source>
        <dbReference type="PROSITE" id="PS50097"/>
    </source>
</evidence>